<proteinExistence type="predicted"/>
<feature type="compositionally biased region" description="Basic and acidic residues" evidence="1">
    <location>
        <begin position="60"/>
        <end position="82"/>
    </location>
</feature>
<feature type="region of interest" description="Disordered" evidence="1">
    <location>
        <begin position="1"/>
        <end position="222"/>
    </location>
</feature>
<organism evidence="3 4">
    <name type="scientific">Ferruginivarius sediminum</name>
    <dbReference type="NCBI Taxonomy" id="2661937"/>
    <lineage>
        <taxon>Bacteria</taxon>
        <taxon>Pseudomonadati</taxon>
        <taxon>Pseudomonadota</taxon>
        <taxon>Alphaproteobacteria</taxon>
        <taxon>Rhodospirillales</taxon>
        <taxon>Rhodospirillaceae</taxon>
        <taxon>Ferruginivarius</taxon>
    </lineage>
</organism>
<reference evidence="3 4" key="1">
    <citation type="submission" date="2018-07" db="EMBL/GenBank/DDBJ databases">
        <title>Venubactetium sediminum gen. nov., sp. nov., isolated from a marine solar saltern.</title>
        <authorList>
            <person name="Wang S."/>
        </authorList>
    </citation>
    <scope>NUCLEOTIDE SEQUENCE [LARGE SCALE GENOMIC DNA]</scope>
    <source>
        <strain evidence="3 4">WD2A32</strain>
    </source>
</reference>
<dbReference type="InterPro" id="IPR038610">
    <property type="entry name" value="FliK-like_C_sf"/>
</dbReference>
<dbReference type="PANTHER" id="PTHR37533">
    <property type="entry name" value="FLAGELLAR HOOK-LENGTH CONTROL PROTEIN"/>
    <property type="match status" value="1"/>
</dbReference>
<keyword evidence="3" id="KW-0969">Cilium</keyword>
<evidence type="ECO:0000259" key="2">
    <source>
        <dbReference type="Pfam" id="PF02120"/>
    </source>
</evidence>
<dbReference type="InterPro" id="IPR021136">
    <property type="entry name" value="Flagellar_hook_control-like_C"/>
</dbReference>
<keyword evidence="3" id="KW-0282">Flagellum</keyword>
<feature type="compositionally biased region" description="Polar residues" evidence="1">
    <location>
        <begin position="275"/>
        <end position="294"/>
    </location>
</feature>
<evidence type="ECO:0000313" key="4">
    <source>
        <dbReference type="Proteomes" id="UP000253941"/>
    </source>
</evidence>
<dbReference type="AlphaFoldDB" id="A0A369TEA6"/>
<evidence type="ECO:0000313" key="3">
    <source>
        <dbReference type="EMBL" id="RDD63643.1"/>
    </source>
</evidence>
<feature type="compositionally biased region" description="Low complexity" evidence="1">
    <location>
        <begin position="208"/>
        <end position="222"/>
    </location>
</feature>
<feature type="compositionally biased region" description="Basic and acidic residues" evidence="1">
    <location>
        <begin position="16"/>
        <end position="25"/>
    </location>
</feature>
<feature type="region of interest" description="Disordered" evidence="1">
    <location>
        <begin position="447"/>
        <end position="511"/>
    </location>
</feature>
<dbReference type="InterPro" id="IPR052563">
    <property type="entry name" value="FliK"/>
</dbReference>
<dbReference type="RefSeq" id="WP_114580156.1">
    <property type="nucleotide sequence ID" value="NZ_QPMH01000001.1"/>
</dbReference>
<dbReference type="CDD" id="cd17470">
    <property type="entry name" value="T3SS_Flik_C"/>
    <property type="match status" value="1"/>
</dbReference>
<comment type="caution">
    <text evidence="3">The sequence shown here is derived from an EMBL/GenBank/DDBJ whole genome shotgun (WGS) entry which is preliminary data.</text>
</comment>
<protein>
    <submittedName>
        <fullName evidence="3">Flagellar hook-length control protein FliK</fullName>
    </submittedName>
</protein>
<feature type="domain" description="Flagellar hook-length control protein-like C-terminal" evidence="2">
    <location>
        <begin position="378"/>
        <end position="458"/>
    </location>
</feature>
<feature type="compositionally biased region" description="Basic and acidic residues" evidence="1">
    <location>
        <begin position="502"/>
        <end position="511"/>
    </location>
</feature>
<dbReference type="PANTHER" id="PTHR37533:SF2">
    <property type="entry name" value="FLAGELLAR HOOK-LENGTH CONTROL PROTEIN"/>
    <property type="match status" value="1"/>
</dbReference>
<feature type="region of interest" description="Disordered" evidence="1">
    <location>
        <begin position="235"/>
        <end position="366"/>
    </location>
</feature>
<dbReference type="Proteomes" id="UP000253941">
    <property type="component" value="Unassembled WGS sequence"/>
</dbReference>
<keyword evidence="3" id="KW-0966">Cell projection</keyword>
<feature type="compositionally biased region" description="Basic and acidic residues" evidence="1">
    <location>
        <begin position="124"/>
        <end position="133"/>
    </location>
</feature>
<gene>
    <name evidence="3" type="ORF">DRB17_00200</name>
</gene>
<dbReference type="Pfam" id="PF02120">
    <property type="entry name" value="Flg_hook"/>
    <property type="match status" value="1"/>
</dbReference>
<accession>A0A369TEA6</accession>
<feature type="compositionally biased region" description="Low complexity" evidence="1">
    <location>
        <begin position="346"/>
        <end position="359"/>
    </location>
</feature>
<keyword evidence="4" id="KW-1185">Reference proteome</keyword>
<name>A0A369TEA6_9PROT</name>
<dbReference type="Gene3D" id="3.30.750.140">
    <property type="match status" value="1"/>
</dbReference>
<feature type="compositionally biased region" description="Polar residues" evidence="1">
    <location>
        <begin position="196"/>
        <end position="207"/>
    </location>
</feature>
<evidence type="ECO:0000256" key="1">
    <source>
        <dbReference type="SAM" id="MobiDB-lite"/>
    </source>
</evidence>
<dbReference type="EMBL" id="QPMH01000001">
    <property type="protein sequence ID" value="RDD63643.1"/>
    <property type="molecule type" value="Genomic_DNA"/>
</dbReference>
<feature type="compositionally biased region" description="Polar residues" evidence="1">
    <location>
        <begin position="305"/>
        <end position="330"/>
    </location>
</feature>
<sequence length="511" mass="52130">MAQPIPVATEPTARASEPRRAKQDSGEDNGFASMLAQSNRSSDKAPKQDTAGKASASESDTARDSQDKAGRDAQRSAQDRNAAKAGAAKGDQRGEVEQKAQAANRPGKEGSKQPTALSALADADAARDSKAADSKVAQSAAAETTATRKQAAENLRNAQATRAANDGKTRATGTQAEAAKASDANDRGTGAAANNARFSAQRVSVSVTQPGTTTPATTPLSGETAIAAQFAANAEAGRVEGGTGANKSARGERQGQAGQARRDMTAGQADAASQVKASQTQQPERVNPVQQMQAEATAARHVSETPPTSTSAQSGDAQATAGAASTTNQGFDPVLQGTHGTTPGIQGAEAAGRAAEAQAPNHARTPAPLPVQEQVAVQIQRAAGQGQQRLNIRLHPAELGRIEVKLDVGDDGAVRAVLAVDKAETLDMLQRDTRGLEKALQNAGLKTDGGSLSFNLRGEQGGQDQFGNGGGNHHHGTSPAGLGSEEGSVPETVADVPPSLRLSDDGLDIRV</sequence>